<dbReference type="InterPro" id="IPR036291">
    <property type="entry name" value="NAD(P)-bd_dom_sf"/>
</dbReference>
<comment type="caution">
    <text evidence="2">The sequence shown here is derived from an EMBL/GenBank/DDBJ whole genome shotgun (WGS) entry which is preliminary data.</text>
</comment>
<evidence type="ECO:0000313" key="3">
    <source>
        <dbReference type="Proteomes" id="UP000730482"/>
    </source>
</evidence>
<protein>
    <submittedName>
        <fullName evidence="2">SDR family oxidoreductase</fullName>
    </submittedName>
</protein>
<gene>
    <name evidence="2" type="ORF">KGQ19_08005</name>
</gene>
<dbReference type="Proteomes" id="UP000730482">
    <property type="component" value="Unassembled WGS sequence"/>
</dbReference>
<feature type="domain" description="NAD-dependent epimerase/dehydratase" evidence="1">
    <location>
        <begin position="3"/>
        <end position="75"/>
    </location>
</feature>
<proteinExistence type="predicted"/>
<dbReference type="EMBL" id="JAAFYZ010000018">
    <property type="protein sequence ID" value="MBS2546810.1"/>
    <property type="molecule type" value="Genomic_DNA"/>
</dbReference>
<organism evidence="2 3">
    <name type="scientific">Catenulispora pinistramenti</name>
    <dbReference type="NCBI Taxonomy" id="2705254"/>
    <lineage>
        <taxon>Bacteria</taxon>
        <taxon>Bacillati</taxon>
        <taxon>Actinomycetota</taxon>
        <taxon>Actinomycetes</taxon>
        <taxon>Catenulisporales</taxon>
        <taxon>Catenulisporaceae</taxon>
        <taxon>Catenulispora</taxon>
    </lineage>
</organism>
<evidence type="ECO:0000259" key="1">
    <source>
        <dbReference type="Pfam" id="PF01370"/>
    </source>
</evidence>
<dbReference type="InterPro" id="IPR001509">
    <property type="entry name" value="Epimerase_deHydtase"/>
</dbReference>
<sequence>MRVLVTGASGHIAAAVIPELLGAGHQVVGLARSEASAELVAARGAEVRRGDLDDPDSLRAAAADAQGVIHLAARSLRDGDFAAVLAAHLRAIEVIGDTLAGTDQPFVVVGGTLMLPFAGITGRPGTEQDVLETGPGAAPEAAIMALAGRGVRSSVLRLPPVVHSTLDRTGFVPTLIATARAKGVSGYVGDGANRWAAVHTLDAARALRLALEKAKPGSRLHPVADTGIAFRELAEAIGRHLDLPVKSIPAEDAAEHFGGIGAFVGVDNPVSSTHTRQLLGWEPTHPGLIADLDEGHYFAGSAADRQAR</sequence>
<reference evidence="2 3" key="1">
    <citation type="submission" date="2020-02" db="EMBL/GenBank/DDBJ databases">
        <title>Acidophilic actinobacteria isolated from forest soil.</title>
        <authorList>
            <person name="Golinska P."/>
        </authorList>
    </citation>
    <scope>NUCLEOTIDE SEQUENCE [LARGE SCALE GENOMIC DNA]</scope>
    <source>
        <strain evidence="2 3">NL8</strain>
    </source>
</reference>
<accession>A0ABS5KLA3</accession>
<dbReference type="InterPro" id="IPR051783">
    <property type="entry name" value="NAD(P)-dependent_oxidoreduct"/>
</dbReference>
<dbReference type="SUPFAM" id="SSF51735">
    <property type="entry name" value="NAD(P)-binding Rossmann-fold domains"/>
    <property type="match status" value="1"/>
</dbReference>
<name>A0ABS5KLA3_9ACTN</name>
<dbReference type="CDD" id="cd05262">
    <property type="entry name" value="SDR_a7"/>
    <property type="match status" value="1"/>
</dbReference>
<dbReference type="RefSeq" id="WP_212008453.1">
    <property type="nucleotide sequence ID" value="NZ_JAAFYZ010000018.1"/>
</dbReference>
<keyword evidence="3" id="KW-1185">Reference proteome</keyword>
<dbReference type="PANTHER" id="PTHR48079">
    <property type="entry name" value="PROTEIN YEEZ"/>
    <property type="match status" value="1"/>
</dbReference>
<dbReference type="Gene3D" id="3.40.50.720">
    <property type="entry name" value="NAD(P)-binding Rossmann-like Domain"/>
    <property type="match status" value="1"/>
</dbReference>
<dbReference type="Pfam" id="PF01370">
    <property type="entry name" value="Epimerase"/>
    <property type="match status" value="1"/>
</dbReference>
<evidence type="ECO:0000313" key="2">
    <source>
        <dbReference type="EMBL" id="MBS2546810.1"/>
    </source>
</evidence>
<dbReference type="PANTHER" id="PTHR48079:SF6">
    <property type="entry name" value="NAD(P)-BINDING DOMAIN-CONTAINING PROTEIN-RELATED"/>
    <property type="match status" value="1"/>
</dbReference>